<reference evidence="2 3" key="1">
    <citation type="journal article" date="2014" name="BMC Genomics">
        <title>Genome sequencing of four Aureobasidium pullulans varieties: biotechnological potential, stress tolerance, and description of new species.</title>
        <authorList>
            <person name="Gostin Ar C."/>
            <person name="Ohm R.A."/>
            <person name="Kogej T."/>
            <person name="Sonjak S."/>
            <person name="Turk M."/>
            <person name="Zajc J."/>
            <person name="Zalar P."/>
            <person name="Grube M."/>
            <person name="Sun H."/>
            <person name="Han J."/>
            <person name="Sharma A."/>
            <person name="Chiniquy J."/>
            <person name="Ngan C.Y."/>
            <person name="Lipzen A."/>
            <person name="Barry K."/>
            <person name="Grigoriev I.V."/>
            <person name="Gunde-Cimerman N."/>
        </authorList>
    </citation>
    <scope>NUCLEOTIDE SEQUENCE [LARGE SCALE GENOMIC DNA]</scope>
    <source>
        <strain evidence="2 3">EXF-2481</strain>
    </source>
</reference>
<accession>A0A074YSC2</accession>
<evidence type="ECO:0000313" key="2">
    <source>
        <dbReference type="EMBL" id="KER00619.1"/>
    </source>
</evidence>
<dbReference type="AlphaFoldDB" id="A0A074YSC2"/>
<feature type="transmembrane region" description="Helical" evidence="1">
    <location>
        <begin position="32"/>
        <end position="50"/>
    </location>
</feature>
<feature type="transmembrane region" description="Helical" evidence="1">
    <location>
        <begin position="7"/>
        <end position="26"/>
    </location>
</feature>
<keyword evidence="1" id="KW-0472">Membrane</keyword>
<dbReference type="Proteomes" id="UP000030641">
    <property type="component" value="Unassembled WGS sequence"/>
</dbReference>
<evidence type="ECO:0000256" key="1">
    <source>
        <dbReference type="SAM" id="Phobius"/>
    </source>
</evidence>
<keyword evidence="3" id="KW-1185">Reference proteome</keyword>
<sequence>MIVASGKAVYLGSFYYVLFCSALPFRVISLDWMNVASILVGEAVISMAMFRSAIVWQCTELDVVNGKSHARRCHFQSPHQSCIRFADS</sequence>
<dbReference type="EMBL" id="KL584749">
    <property type="protein sequence ID" value="KER00619.1"/>
    <property type="molecule type" value="Genomic_DNA"/>
</dbReference>
<keyword evidence="1" id="KW-1133">Transmembrane helix</keyword>
<dbReference type="RefSeq" id="XP_013349131.1">
    <property type="nucleotide sequence ID" value="XM_013493677.1"/>
</dbReference>
<dbReference type="InParanoid" id="A0A074YSC2"/>
<evidence type="ECO:0000313" key="3">
    <source>
        <dbReference type="Proteomes" id="UP000030641"/>
    </source>
</evidence>
<gene>
    <name evidence="2" type="ORF">AUEXF2481DRAFT_34848</name>
</gene>
<dbReference type="HOGENOM" id="CLU_2468672_0_0_1"/>
<organism evidence="2 3">
    <name type="scientific">Aureobasidium subglaciale (strain EXF-2481)</name>
    <name type="common">Aureobasidium pullulans var. subglaciale</name>
    <dbReference type="NCBI Taxonomy" id="1043005"/>
    <lineage>
        <taxon>Eukaryota</taxon>
        <taxon>Fungi</taxon>
        <taxon>Dikarya</taxon>
        <taxon>Ascomycota</taxon>
        <taxon>Pezizomycotina</taxon>
        <taxon>Dothideomycetes</taxon>
        <taxon>Dothideomycetidae</taxon>
        <taxon>Dothideales</taxon>
        <taxon>Saccotheciaceae</taxon>
        <taxon>Aureobasidium</taxon>
    </lineage>
</organism>
<protein>
    <submittedName>
        <fullName evidence="2">Uncharacterized protein</fullName>
    </submittedName>
</protein>
<dbReference type="GeneID" id="25365182"/>
<proteinExistence type="predicted"/>
<keyword evidence="1" id="KW-0812">Transmembrane</keyword>
<name>A0A074YSC2_AURSE</name>